<evidence type="ECO:0000313" key="6">
    <source>
        <dbReference type="EMBL" id="MET4575221.1"/>
    </source>
</evidence>
<feature type="transmembrane region" description="Helical" evidence="2">
    <location>
        <begin position="221"/>
        <end position="240"/>
    </location>
</feature>
<dbReference type="InterPro" id="IPR056071">
    <property type="entry name" value="DUF7654"/>
</dbReference>
<feature type="transmembrane region" description="Helical" evidence="2">
    <location>
        <begin position="712"/>
        <end position="732"/>
    </location>
</feature>
<feature type="transmembrane region" description="Helical" evidence="2">
    <location>
        <begin position="618"/>
        <end position="638"/>
    </location>
</feature>
<dbReference type="Pfam" id="PF24672">
    <property type="entry name" value="DUF7654"/>
    <property type="match status" value="1"/>
</dbReference>
<proteinExistence type="predicted"/>
<feature type="signal peptide" evidence="3">
    <location>
        <begin position="1"/>
        <end position="24"/>
    </location>
</feature>
<keyword evidence="3" id="KW-0732">Signal</keyword>
<feature type="transmembrane region" description="Helical" evidence="2">
    <location>
        <begin position="383"/>
        <end position="403"/>
    </location>
</feature>
<gene>
    <name evidence="6" type="ORF">ABIE13_000318</name>
</gene>
<feature type="region of interest" description="Disordered" evidence="1">
    <location>
        <begin position="147"/>
        <end position="212"/>
    </location>
</feature>
<feature type="transmembrane region" description="Helical" evidence="2">
    <location>
        <begin position="486"/>
        <end position="504"/>
    </location>
</feature>
<keyword evidence="2" id="KW-0472">Membrane</keyword>
<reference evidence="6 7" key="1">
    <citation type="submission" date="2024-06" db="EMBL/GenBank/DDBJ databases">
        <title>Sorghum-associated microbial communities from plants grown in Nebraska, USA.</title>
        <authorList>
            <person name="Schachtman D."/>
        </authorList>
    </citation>
    <scope>NUCLEOTIDE SEQUENCE [LARGE SCALE GENOMIC DNA]</scope>
    <source>
        <strain evidence="6 7">2709</strain>
    </source>
</reference>
<organism evidence="6 7">
    <name type="scientific">Ottowia thiooxydans</name>
    <dbReference type="NCBI Taxonomy" id="219182"/>
    <lineage>
        <taxon>Bacteria</taxon>
        <taxon>Pseudomonadati</taxon>
        <taxon>Pseudomonadota</taxon>
        <taxon>Betaproteobacteria</taxon>
        <taxon>Burkholderiales</taxon>
        <taxon>Comamonadaceae</taxon>
        <taxon>Ottowia</taxon>
    </lineage>
</organism>
<keyword evidence="2" id="KW-1133">Transmembrane helix</keyword>
<evidence type="ECO:0000259" key="5">
    <source>
        <dbReference type="Pfam" id="PF24677"/>
    </source>
</evidence>
<feature type="transmembrane region" description="Helical" evidence="2">
    <location>
        <begin position="432"/>
        <end position="450"/>
    </location>
</feature>
<dbReference type="EMBL" id="JBEPSH010000001">
    <property type="protein sequence ID" value="MET4575221.1"/>
    <property type="molecule type" value="Genomic_DNA"/>
</dbReference>
<evidence type="ECO:0000256" key="3">
    <source>
        <dbReference type="SAM" id="SignalP"/>
    </source>
</evidence>
<dbReference type="RefSeq" id="WP_354440535.1">
    <property type="nucleotide sequence ID" value="NZ_JBEPSH010000001.1"/>
</dbReference>
<dbReference type="Pfam" id="PF24677">
    <property type="entry name" value="DUF7657"/>
    <property type="match status" value="1"/>
</dbReference>
<feature type="transmembrane region" description="Helical" evidence="2">
    <location>
        <begin position="681"/>
        <end position="700"/>
    </location>
</feature>
<keyword evidence="2" id="KW-0812">Transmembrane</keyword>
<name>A0ABV2Q2I1_9BURK</name>
<feature type="transmembrane region" description="Helical" evidence="2">
    <location>
        <begin position="462"/>
        <end position="480"/>
    </location>
</feature>
<comment type="caution">
    <text evidence="6">The sequence shown here is derived from an EMBL/GenBank/DDBJ whole genome shotgun (WGS) entry which is preliminary data.</text>
</comment>
<evidence type="ECO:0000313" key="7">
    <source>
        <dbReference type="Proteomes" id="UP001549320"/>
    </source>
</evidence>
<feature type="transmembrane region" description="Helical" evidence="2">
    <location>
        <begin position="739"/>
        <end position="757"/>
    </location>
</feature>
<sequence>MTGFLKFFLCLLVSVSGLLPTAMAQGPAAQAAPEPTLFVDGVAVSPDGRQIRVKGWAVDPSAQKGPGGVAVSSGGIKADKMDWKAESRPDVAKHWKISNQQLGYEAMATWDTPLPSGPQQLVIQVEVNGKVAGAALNIEIAQRAVAAAPTGTPPSRTGQSPTSATAPATAITDPRTPNAAAPVSSATEGQATAPRSTVATPDAERASAQAGPAAQPKGARYAVFISLFLVVTLVFCFSFHRSVGLRNISELAFRYPAAPVATLLVLFAALVLAGVTGSSMGHLVGRANSPAEHLIFDRESSVKPLAFSPKSIRSDEWMVLTSNVLAQVNHWPPFPVVNQNLGPDGQNMLIIGMSGAPVSHWSTLAKPATWGYFFLPLKQALAFQWQLPIFGCLIALYCLLNLLTPLTRGRNLALAAMFCIAPYAAGWSFWPLYLVGLACGALALLIFIFKPTSGENDLASKLKLWISAVALGCLTAGFALTLYPPWQIPLAIFCSLFLIGYAVNQRGSLRIDKHSLGALALAVAITIALLWAWWIDARAAVEAIQATVYPGQRAALTGGGGFLDLLRGYANAETLAFKPPAGSNPSETASYFYVLVPLLALSIMRLRASDPQRWIWRAWTFFVVVALLYVITGFPLWLAEVTGLSRVPTSRLDIALGLACVLGIALLPGSQADRAPLAKPLVWITTALAGVLIAVAFWGAPKAASAASSASIDPVLAAVLLVAGLLMAYWLLIGRVGSAIAITLAIYAASVATFNPWSIAPDRVAIAEPLRKLLTEDNPLEKAPRVLVLTPGAMWSMELLAGGIPVVSGVHYYPQTSLWKGLGVSVQEEDVVNRYQHLLFVPVAPVNGAVTAIDSPQLDVVRVLVDPSRFSFATVGANKVMAPLAAGLALQTNPNLRLKGQHRAWLVYDVLPLAAPR</sequence>
<accession>A0ABV2Q2I1</accession>
<feature type="chain" id="PRO_5047104565" description="Glycosyltransferase RgtA/B/C/D-like domain-containing protein" evidence="3">
    <location>
        <begin position="25"/>
        <end position="917"/>
    </location>
</feature>
<dbReference type="Proteomes" id="UP001549320">
    <property type="component" value="Unassembled WGS sequence"/>
</dbReference>
<evidence type="ECO:0008006" key="8">
    <source>
        <dbReference type="Google" id="ProtNLM"/>
    </source>
</evidence>
<feature type="transmembrane region" description="Helical" evidence="2">
    <location>
        <begin position="588"/>
        <end position="606"/>
    </location>
</feature>
<feature type="compositionally biased region" description="Low complexity" evidence="1">
    <location>
        <begin position="161"/>
        <end position="177"/>
    </location>
</feature>
<protein>
    <recommendedName>
        <fullName evidence="8">Glycosyltransferase RgtA/B/C/D-like domain-containing protein</fullName>
    </recommendedName>
</protein>
<feature type="transmembrane region" description="Helical" evidence="2">
    <location>
        <begin position="650"/>
        <end position="669"/>
    </location>
</feature>
<feature type="transmembrane region" description="Helical" evidence="2">
    <location>
        <begin position="252"/>
        <end position="275"/>
    </location>
</feature>
<feature type="domain" description="DUF7654" evidence="4">
    <location>
        <begin position="783"/>
        <end position="873"/>
    </location>
</feature>
<dbReference type="InterPro" id="IPR056074">
    <property type="entry name" value="DUF7657"/>
</dbReference>
<evidence type="ECO:0000259" key="4">
    <source>
        <dbReference type="Pfam" id="PF24672"/>
    </source>
</evidence>
<feature type="transmembrane region" description="Helical" evidence="2">
    <location>
        <begin position="516"/>
        <end position="535"/>
    </location>
</feature>
<evidence type="ECO:0000256" key="1">
    <source>
        <dbReference type="SAM" id="MobiDB-lite"/>
    </source>
</evidence>
<feature type="transmembrane region" description="Helical" evidence="2">
    <location>
        <begin position="410"/>
        <end position="426"/>
    </location>
</feature>
<keyword evidence="7" id="KW-1185">Reference proteome</keyword>
<feature type="compositionally biased region" description="Polar residues" evidence="1">
    <location>
        <begin position="184"/>
        <end position="199"/>
    </location>
</feature>
<evidence type="ECO:0000256" key="2">
    <source>
        <dbReference type="SAM" id="Phobius"/>
    </source>
</evidence>
<feature type="domain" description="DUF7657" evidence="5">
    <location>
        <begin position="260"/>
        <end position="665"/>
    </location>
</feature>